<gene>
    <name evidence="1" type="ORF">VITISV_009864</name>
</gene>
<accession>A5BDA3</accession>
<dbReference type="PANTHER" id="PTHR48155">
    <property type="entry name" value="OS09G0497600 PROTEIN"/>
    <property type="match status" value="1"/>
</dbReference>
<proteinExistence type="predicted"/>
<name>A5BDA3_VITVI</name>
<reference evidence="1" key="1">
    <citation type="journal article" date="2007" name="PLoS ONE">
        <title>The first genome sequence of an elite grapevine cultivar (Pinot noir Vitis vinifera L.): coping with a highly heterozygous genome.</title>
        <authorList>
            <person name="Velasco R."/>
            <person name="Zharkikh A."/>
            <person name="Troggio M."/>
            <person name="Cartwright D.A."/>
            <person name="Cestaro A."/>
            <person name="Pruss D."/>
            <person name="Pindo M."/>
            <person name="FitzGerald L.M."/>
            <person name="Vezzulli S."/>
            <person name="Reid J."/>
            <person name="Malacarne G."/>
            <person name="Iliev D."/>
            <person name="Coppola G."/>
            <person name="Wardell B."/>
            <person name="Micheletti D."/>
            <person name="Macalma T."/>
            <person name="Facci M."/>
            <person name="Mitchell J.T."/>
            <person name="Perazzolli M."/>
            <person name="Eldredge G."/>
            <person name="Gatto P."/>
            <person name="Oyzerski R."/>
            <person name="Moretto M."/>
            <person name="Gutin N."/>
            <person name="Stefanini M."/>
            <person name="Chen Y."/>
            <person name="Segala C."/>
            <person name="Davenport C."/>
            <person name="Dematte L."/>
            <person name="Mraz A."/>
            <person name="Battilana J."/>
            <person name="Stormo K."/>
            <person name="Costa F."/>
            <person name="Tao Q."/>
            <person name="Si-Ammour A."/>
            <person name="Harkins T."/>
            <person name="Lackey A."/>
            <person name="Perbost C."/>
            <person name="Taillon B."/>
            <person name="Stella A."/>
            <person name="Solovyev V."/>
            <person name="Fawcett J.A."/>
            <person name="Sterck L."/>
            <person name="Vandepoele K."/>
            <person name="Grando S.M."/>
            <person name="Toppo S."/>
            <person name="Moser C."/>
            <person name="Lanchbury J."/>
            <person name="Bogden R."/>
            <person name="Skolnick M."/>
            <person name="Sgaramella V."/>
            <person name="Bhatnagar S.K."/>
            <person name="Fontana P."/>
            <person name="Gutin A."/>
            <person name="Van de Peer Y."/>
            <person name="Salamini F."/>
            <person name="Viola R."/>
        </authorList>
    </citation>
    <scope>NUCLEOTIDE SEQUENCE</scope>
</reference>
<dbReference type="EMBL" id="AM455210">
    <property type="protein sequence ID" value="CAN76744.1"/>
    <property type="molecule type" value="Genomic_DNA"/>
</dbReference>
<sequence>MIFLWKLHMDLRKDHRHLRVHHYGRMRVHCCRRIHHHHRRLPLKFAVQFMEIVSVGVVYRPGKHDRTLKPKHVDNHKREVEVYHLTRELHFVSRTSLFLKEQLRLSTVTSFLQGTLIDQFVACGKSRDVAHELASQIWLTVLGNLKENLLESTREELRSDLGSNLNRLLDVSDDTLQRSK</sequence>
<organism evidence="1">
    <name type="scientific">Vitis vinifera</name>
    <name type="common">Grape</name>
    <dbReference type="NCBI Taxonomy" id="29760"/>
    <lineage>
        <taxon>Eukaryota</taxon>
        <taxon>Viridiplantae</taxon>
        <taxon>Streptophyta</taxon>
        <taxon>Embryophyta</taxon>
        <taxon>Tracheophyta</taxon>
        <taxon>Spermatophyta</taxon>
        <taxon>Magnoliopsida</taxon>
        <taxon>eudicotyledons</taxon>
        <taxon>Gunneridae</taxon>
        <taxon>Pentapetalae</taxon>
        <taxon>rosids</taxon>
        <taxon>Vitales</taxon>
        <taxon>Vitaceae</taxon>
        <taxon>Viteae</taxon>
        <taxon>Vitis</taxon>
    </lineage>
</organism>
<dbReference type="AlphaFoldDB" id="A5BDA3"/>
<evidence type="ECO:0000313" key="1">
    <source>
        <dbReference type="EMBL" id="CAN76744.1"/>
    </source>
</evidence>
<protein>
    <submittedName>
        <fullName evidence="1">Uncharacterized protein</fullName>
    </submittedName>
</protein>
<dbReference type="PANTHER" id="PTHR48155:SF1">
    <property type="entry name" value="F-BOX DOMAIN-CONTAINING PROTEIN"/>
    <property type="match status" value="1"/>
</dbReference>
<dbReference type="ExpressionAtlas" id="A5BDA3">
    <property type="expression patterns" value="baseline and differential"/>
</dbReference>